<evidence type="ECO:0000313" key="4">
    <source>
        <dbReference type="Proteomes" id="UP000008068"/>
    </source>
</evidence>
<keyword evidence="1" id="KW-1133">Transmembrane helix</keyword>
<dbReference type="OrthoDB" id="5793338at2759"/>
<keyword evidence="1" id="KW-0812">Transmembrane</keyword>
<sequence length="233" mass="26158">MKLLIVLFLFLITTSSAQYPAGSFLPRHMPIPPQVQFPEAVEKPGLYAWHFVIPENLTETMIDIQGIEWMAQLAERRRCDLSILIEVEENRNISFVLNKCGFQSTTFAQVIQKEVLIVPPSYFTVISNLGSIGCTKTEKRLLFIIHGLSNTSGTIDFNFFDPPATVNPCKKVPNVYFIPLLIGMLLVIGGFVWSPKCCCRKNAQSLSNANKQLPRWSKTGKLKNHPGVQGTFV</sequence>
<keyword evidence="2" id="KW-0732">Signal</keyword>
<dbReference type="EMBL" id="GL379848">
    <property type="protein sequence ID" value="EGT54884.1"/>
    <property type="molecule type" value="Genomic_DNA"/>
</dbReference>
<reference evidence="4" key="1">
    <citation type="submission" date="2011-07" db="EMBL/GenBank/DDBJ databases">
        <authorList>
            <consortium name="Caenorhabditis brenneri Sequencing and Analysis Consortium"/>
            <person name="Wilson R.K."/>
        </authorList>
    </citation>
    <scope>NUCLEOTIDE SEQUENCE [LARGE SCALE GENOMIC DNA]</scope>
    <source>
        <strain evidence="4">PB2801</strain>
    </source>
</reference>
<evidence type="ECO:0000313" key="3">
    <source>
        <dbReference type="EMBL" id="EGT54884.1"/>
    </source>
</evidence>
<dbReference type="eggNOG" id="ENOG502RAJV">
    <property type="taxonomic scope" value="Eukaryota"/>
</dbReference>
<keyword evidence="4" id="KW-1185">Reference proteome</keyword>
<evidence type="ECO:0000256" key="2">
    <source>
        <dbReference type="SAM" id="SignalP"/>
    </source>
</evidence>
<dbReference type="AlphaFoldDB" id="G0N7U5"/>
<gene>
    <name evidence="3" type="ORF">CAEBREN_06519</name>
</gene>
<feature type="signal peptide" evidence="2">
    <location>
        <begin position="1"/>
        <end position="17"/>
    </location>
</feature>
<feature type="transmembrane region" description="Helical" evidence="1">
    <location>
        <begin position="175"/>
        <end position="193"/>
    </location>
</feature>
<name>G0N7U5_CAEBE</name>
<accession>G0N7U5</accession>
<protein>
    <submittedName>
        <fullName evidence="3">Uncharacterized protein</fullName>
    </submittedName>
</protein>
<dbReference type="InParanoid" id="G0N7U5"/>
<dbReference type="Proteomes" id="UP000008068">
    <property type="component" value="Unassembled WGS sequence"/>
</dbReference>
<evidence type="ECO:0000256" key="1">
    <source>
        <dbReference type="SAM" id="Phobius"/>
    </source>
</evidence>
<keyword evidence="1" id="KW-0472">Membrane</keyword>
<dbReference type="OMA" id="FNCTEAF"/>
<dbReference type="HOGENOM" id="CLU_1120997_0_0_1"/>
<feature type="chain" id="PRO_5003405319" evidence="2">
    <location>
        <begin position="18"/>
        <end position="233"/>
    </location>
</feature>
<proteinExistence type="predicted"/>
<organism evidence="4">
    <name type="scientific">Caenorhabditis brenneri</name>
    <name type="common">Nematode worm</name>
    <dbReference type="NCBI Taxonomy" id="135651"/>
    <lineage>
        <taxon>Eukaryota</taxon>
        <taxon>Metazoa</taxon>
        <taxon>Ecdysozoa</taxon>
        <taxon>Nematoda</taxon>
        <taxon>Chromadorea</taxon>
        <taxon>Rhabditida</taxon>
        <taxon>Rhabditina</taxon>
        <taxon>Rhabditomorpha</taxon>
        <taxon>Rhabditoidea</taxon>
        <taxon>Rhabditidae</taxon>
        <taxon>Peloderinae</taxon>
        <taxon>Caenorhabditis</taxon>
    </lineage>
</organism>